<keyword evidence="4" id="KW-1185">Reference proteome</keyword>
<keyword evidence="2" id="KW-1133">Transmembrane helix</keyword>
<name>A0A6H0XYJ8_9PEZI</name>
<dbReference type="EMBL" id="CP051141">
    <property type="protein sequence ID" value="QIW99851.1"/>
    <property type="molecule type" value="Genomic_DNA"/>
</dbReference>
<protein>
    <recommendedName>
        <fullName evidence="5">Peroxin-3</fullName>
    </recommendedName>
</protein>
<keyword evidence="2" id="KW-0472">Membrane</keyword>
<dbReference type="AlphaFoldDB" id="A0A6H0XYJ8"/>
<dbReference type="OrthoDB" id="45930at2759"/>
<dbReference type="InterPro" id="IPR006966">
    <property type="entry name" value="Peroxin-3"/>
</dbReference>
<organism evidence="3 4">
    <name type="scientific">Peltaster fructicola</name>
    <dbReference type="NCBI Taxonomy" id="286661"/>
    <lineage>
        <taxon>Eukaryota</taxon>
        <taxon>Fungi</taxon>
        <taxon>Dikarya</taxon>
        <taxon>Ascomycota</taxon>
        <taxon>Pezizomycotina</taxon>
        <taxon>Dothideomycetes</taxon>
        <taxon>Dothideomycetes incertae sedis</taxon>
        <taxon>Peltaster</taxon>
    </lineage>
</organism>
<evidence type="ECO:0000256" key="1">
    <source>
        <dbReference type="SAM" id="MobiDB-lite"/>
    </source>
</evidence>
<evidence type="ECO:0000313" key="4">
    <source>
        <dbReference type="Proteomes" id="UP000503462"/>
    </source>
</evidence>
<accession>A0A6H0XYJ8</accession>
<feature type="transmembrane region" description="Helical" evidence="2">
    <location>
        <begin position="16"/>
        <end position="35"/>
    </location>
</feature>
<dbReference type="Proteomes" id="UP000503462">
    <property type="component" value="Chromosome 3"/>
</dbReference>
<evidence type="ECO:0000313" key="3">
    <source>
        <dbReference type="EMBL" id="QIW99851.1"/>
    </source>
</evidence>
<dbReference type="GO" id="GO:0045046">
    <property type="term" value="P:protein import into peroxisome membrane"/>
    <property type="evidence" value="ECO:0007669"/>
    <property type="project" value="TreeGrafter"/>
</dbReference>
<dbReference type="GO" id="GO:0030674">
    <property type="term" value="F:protein-macromolecule adaptor activity"/>
    <property type="evidence" value="ECO:0007669"/>
    <property type="project" value="TreeGrafter"/>
</dbReference>
<dbReference type="PANTHER" id="PTHR28080">
    <property type="entry name" value="PEROXISOMAL BIOGENESIS FACTOR 3"/>
    <property type="match status" value="1"/>
</dbReference>
<keyword evidence="2" id="KW-0812">Transmembrane</keyword>
<dbReference type="GO" id="GO:0005778">
    <property type="term" value="C:peroxisomal membrane"/>
    <property type="evidence" value="ECO:0007669"/>
    <property type="project" value="InterPro"/>
</dbReference>
<feature type="compositionally biased region" description="Low complexity" evidence="1">
    <location>
        <begin position="569"/>
        <end position="579"/>
    </location>
</feature>
<gene>
    <name evidence="3" type="ORF">AMS68_005369</name>
</gene>
<dbReference type="PANTHER" id="PTHR28080:SF1">
    <property type="entry name" value="PEROXISOMAL BIOGENESIS FACTOR 3"/>
    <property type="match status" value="1"/>
</dbReference>
<feature type="region of interest" description="Disordered" evidence="1">
    <location>
        <begin position="568"/>
        <end position="587"/>
    </location>
</feature>
<feature type="region of interest" description="Disordered" evidence="1">
    <location>
        <begin position="318"/>
        <end position="338"/>
    </location>
</feature>
<dbReference type="Pfam" id="PF04882">
    <property type="entry name" value="Peroxin-3"/>
    <property type="match status" value="1"/>
</dbReference>
<proteinExistence type="predicted"/>
<evidence type="ECO:0008006" key="5">
    <source>
        <dbReference type="Google" id="ProtNLM"/>
    </source>
</evidence>
<dbReference type="Gene3D" id="1.20.120.20">
    <property type="entry name" value="Apolipoprotein"/>
    <property type="match status" value="1"/>
</dbReference>
<evidence type="ECO:0000256" key="2">
    <source>
        <dbReference type="SAM" id="Phobius"/>
    </source>
</evidence>
<reference evidence="3 4" key="1">
    <citation type="journal article" date="2016" name="Sci. Rep.">
        <title>Peltaster fructicola genome reveals evolution from an invasive phytopathogen to an ectophytic parasite.</title>
        <authorList>
            <person name="Xu C."/>
            <person name="Chen H."/>
            <person name="Gleason M.L."/>
            <person name="Xu J.R."/>
            <person name="Liu H."/>
            <person name="Zhang R."/>
            <person name="Sun G."/>
        </authorList>
    </citation>
    <scope>NUCLEOTIDE SEQUENCE [LARGE SCALE GENOMIC DNA]</scope>
    <source>
        <strain evidence="3 4">LNHT1506</strain>
    </source>
</reference>
<sequence>MIEATRRWFRRNRNSLLVGAGVIGAGYLAGQYVLGRIREASQRMRDDKTAKDNLRGRFERNQDDCTYTVLALLPTIRDEIIGALPVEQITEQLQQERQERLKRLAASEAPSSEYPSAPASIVDDASTTSFIHTSQMGMSAFEDSSKPKRSKAQLWQDMKINSIARALALLYTLALLNLLTRIQLNLLGRRTYLASVVSMASPAGLHSSTISLEDRDEFNSEYANGNDFETNRMYLTFSWWILHRGAKSILDRVMTAVKEVFASVNIREDMSMERLSELVIEVRRRVEGSTEQERRQQSWLEYLLPPRNEELFVMNQANQTESSDSASPEPRSNPLDITSISPSLRRLLDETADLIESPTFSLVLGHLLDTGFSHLVDTRIASEAFKAIIPTGEARISEVLDTKCKLAHILPVFCRQAHVIVSGGEELAAGVDGRPSTNEYLVLMDRVHDLEAFAAVIYSSNFEYEVVDSPQLSAVQVPQTVQETVQSVQRSAQQSLHSVQESTQQSLQSAQQTIQSVWGSAQQPIQSVQGSAQQSMQAVQQSLKQSIESVQESVVSLADSSIEKLNLNSQGSSESKSQSVDPLGRAL</sequence>